<dbReference type="PANTHER" id="PTHR19422:SF123">
    <property type="entry name" value="RT1 CLASS I, LOCUS CE15"/>
    <property type="match status" value="1"/>
</dbReference>
<dbReference type="OrthoDB" id="9900537at2759"/>
<dbReference type="InterPro" id="IPR021109">
    <property type="entry name" value="Peptidase_aspartic_dom_sf"/>
</dbReference>
<keyword evidence="1" id="KW-0645">Protease</keyword>
<dbReference type="Pfam" id="PF00692">
    <property type="entry name" value="dUTPase"/>
    <property type="match status" value="1"/>
</dbReference>
<dbReference type="SUPFAM" id="SSF51283">
    <property type="entry name" value="dUTPase-like"/>
    <property type="match status" value="1"/>
</dbReference>
<evidence type="ECO:0000313" key="6">
    <source>
        <dbReference type="Proteomes" id="UP000555275"/>
    </source>
</evidence>
<proteinExistence type="predicted"/>
<dbReference type="InterPro" id="IPR029054">
    <property type="entry name" value="dUTPase-like"/>
</dbReference>
<feature type="non-terminal residue" evidence="5">
    <location>
        <position position="1"/>
    </location>
</feature>
<comment type="caution">
    <text evidence="5">The sequence shown here is derived from an EMBL/GenBank/DDBJ whole genome shotgun (WGS) entry which is preliminary data.</text>
</comment>
<dbReference type="GO" id="GO:0004190">
    <property type="term" value="F:aspartic-type endopeptidase activity"/>
    <property type="evidence" value="ECO:0007669"/>
    <property type="project" value="UniProtKB-KW"/>
</dbReference>
<keyword evidence="3" id="KW-0378">Hydrolase</keyword>
<evidence type="ECO:0000256" key="1">
    <source>
        <dbReference type="ARBA" id="ARBA00022670"/>
    </source>
</evidence>
<dbReference type="GO" id="GO:0006508">
    <property type="term" value="P:proteolysis"/>
    <property type="evidence" value="ECO:0007669"/>
    <property type="project" value="UniProtKB-KW"/>
</dbReference>
<feature type="domain" description="Peptidase A2" evidence="4">
    <location>
        <begin position="153"/>
        <end position="167"/>
    </location>
</feature>
<protein>
    <submittedName>
        <fullName evidence="5">POK9 protein</fullName>
    </submittedName>
</protein>
<reference evidence="5 6" key="1">
    <citation type="submission" date="2019-09" db="EMBL/GenBank/DDBJ databases">
        <title>Bird 10,000 Genomes (B10K) Project - Family phase.</title>
        <authorList>
            <person name="Zhang G."/>
        </authorList>
    </citation>
    <scope>NUCLEOTIDE SEQUENCE [LARGE SCALE GENOMIC DNA]</scope>
    <source>
        <strain evidence="5">B10K-DU-009-04</strain>
        <tissue evidence="5">Mixed tissue sample</tissue>
    </source>
</reference>
<evidence type="ECO:0000256" key="3">
    <source>
        <dbReference type="ARBA" id="ARBA00022801"/>
    </source>
</evidence>
<accession>A0A7L0T8V9</accession>
<dbReference type="Gene3D" id="2.70.40.10">
    <property type="match status" value="1"/>
</dbReference>
<dbReference type="InterPro" id="IPR001995">
    <property type="entry name" value="Peptidase_A2_cat"/>
</dbReference>
<dbReference type="InterPro" id="IPR036157">
    <property type="entry name" value="dUTPase-like_sf"/>
</dbReference>
<evidence type="ECO:0000259" key="4">
    <source>
        <dbReference type="PROSITE" id="PS50175"/>
    </source>
</evidence>
<keyword evidence="2" id="KW-0064">Aspartyl protease</keyword>
<evidence type="ECO:0000256" key="2">
    <source>
        <dbReference type="ARBA" id="ARBA00022750"/>
    </source>
</evidence>
<name>A0A7L0T8V9_PODPO</name>
<gene>
    <name evidence="5" type="primary">Ervk9</name>
    <name evidence="5" type="ORF">PODPOD_R04300</name>
</gene>
<organism evidence="5 6">
    <name type="scientific">Podilymbus podiceps</name>
    <name type="common">Pied-billed grebe</name>
    <dbReference type="NCBI Taxonomy" id="9252"/>
    <lineage>
        <taxon>Eukaryota</taxon>
        <taxon>Metazoa</taxon>
        <taxon>Chordata</taxon>
        <taxon>Craniata</taxon>
        <taxon>Vertebrata</taxon>
        <taxon>Euteleostomi</taxon>
        <taxon>Archelosauria</taxon>
        <taxon>Archosauria</taxon>
        <taxon>Dinosauria</taxon>
        <taxon>Saurischia</taxon>
        <taxon>Theropoda</taxon>
        <taxon>Coelurosauria</taxon>
        <taxon>Aves</taxon>
        <taxon>Neognathae</taxon>
        <taxon>Neoaves</taxon>
        <taxon>Mirandornithes</taxon>
        <taxon>Podicipediformes</taxon>
        <taxon>Podicipedidae</taxon>
        <taxon>Podilymbus</taxon>
    </lineage>
</organism>
<dbReference type="Gene3D" id="2.40.70.10">
    <property type="entry name" value="Acid Proteases"/>
    <property type="match status" value="1"/>
</dbReference>
<dbReference type="EMBL" id="VXAO01001104">
    <property type="protein sequence ID" value="NXL50813.1"/>
    <property type="molecule type" value="Genomic_DNA"/>
</dbReference>
<dbReference type="PANTHER" id="PTHR19422">
    <property type="entry name" value="GAG RETROVIRAL POLYPROTEIN"/>
    <property type="match status" value="1"/>
</dbReference>
<dbReference type="AlphaFoldDB" id="A0A7L0T8V9"/>
<evidence type="ECO:0000313" key="5">
    <source>
        <dbReference type="EMBL" id="NXL50813.1"/>
    </source>
</evidence>
<dbReference type="SUPFAM" id="SSF50630">
    <property type="entry name" value="Acid proteases"/>
    <property type="match status" value="1"/>
</dbReference>
<feature type="non-terminal residue" evidence="5">
    <location>
        <position position="167"/>
    </location>
</feature>
<keyword evidence="6" id="KW-1185">Reference proteome</keyword>
<sequence length="167" mass="18040">RGSLGLDLAAAIDVTFLDNQVKKILTGIHEPIYNVTSDTGALLLGHSSTGLAGLIGLPGVIDADYRGEIQVVAYVLYPPAERMFDQNKTLCTYTAQLLLYDRHSSVPSSLQKNRGAAGFGSTGQHLVTLVRQMEQRPLITVTLKKGKEQHTLFKVMTDTGADVTILS</sequence>
<dbReference type="PROSITE" id="PS50175">
    <property type="entry name" value="ASP_PROT_RETROV"/>
    <property type="match status" value="1"/>
</dbReference>
<dbReference type="InterPro" id="IPR051592">
    <property type="entry name" value="HERV-K_Pro_peptidase_A2"/>
</dbReference>
<dbReference type="Proteomes" id="UP000555275">
    <property type="component" value="Unassembled WGS sequence"/>
</dbReference>